<dbReference type="AlphaFoldDB" id="A0A0J1H9Z0"/>
<keyword evidence="4" id="KW-0249">Electron transport</keyword>
<evidence type="ECO:0000313" key="6">
    <source>
        <dbReference type="EMBL" id="KLV08496.1"/>
    </source>
</evidence>
<dbReference type="Pfam" id="PF00258">
    <property type="entry name" value="Flavodoxin_1"/>
    <property type="match status" value="1"/>
</dbReference>
<dbReference type="PANTHER" id="PTHR19384:SF128">
    <property type="entry name" value="NADPH OXIDOREDUCTASE A"/>
    <property type="match status" value="1"/>
</dbReference>
<keyword evidence="3" id="KW-0288">FMN</keyword>
<comment type="cofactor">
    <cofactor evidence="1">
        <name>FMN</name>
        <dbReference type="ChEBI" id="CHEBI:58210"/>
    </cofactor>
</comment>
<proteinExistence type="predicted"/>
<protein>
    <submittedName>
        <fullName evidence="6">Flavodoxin</fullName>
    </submittedName>
</protein>
<comment type="caution">
    <text evidence="6">The sequence shown here is derived from an EMBL/GenBank/DDBJ whole genome shotgun (WGS) entry which is preliminary data.</text>
</comment>
<dbReference type="GO" id="GO:0016491">
    <property type="term" value="F:oxidoreductase activity"/>
    <property type="evidence" value="ECO:0007669"/>
    <property type="project" value="TreeGrafter"/>
</dbReference>
<keyword evidence="4" id="KW-0813">Transport</keyword>
<dbReference type="NCBIfam" id="NF005989">
    <property type="entry name" value="PRK08105.1"/>
    <property type="match status" value="1"/>
</dbReference>
<organism evidence="6 7">
    <name type="scientific">Photobacterium aquae</name>
    <dbReference type="NCBI Taxonomy" id="1195763"/>
    <lineage>
        <taxon>Bacteria</taxon>
        <taxon>Pseudomonadati</taxon>
        <taxon>Pseudomonadota</taxon>
        <taxon>Gammaproteobacteria</taxon>
        <taxon>Vibrionales</taxon>
        <taxon>Vibrionaceae</taxon>
        <taxon>Photobacterium</taxon>
    </lineage>
</organism>
<name>A0A0J1H9Z0_9GAMM</name>
<dbReference type="EMBL" id="LDOT01000003">
    <property type="protein sequence ID" value="KLV08496.1"/>
    <property type="molecule type" value="Genomic_DNA"/>
</dbReference>
<dbReference type="InterPro" id="IPR008254">
    <property type="entry name" value="Flavodoxin/NO_synth"/>
</dbReference>
<dbReference type="GO" id="GO:0005829">
    <property type="term" value="C:cytosol"/>
    <property type="evidence" value="ECO:0007669"/>
    <property type="project" value="TreeGrafter"/>
</dbReference>
<dbReference type="GO" id="GO:0050660">
    <property type="term" value="F:flavin adenine dinucleotide binding"/>
    <property type="evidence" value="ECO:0007669"/>
    <property type="project" value="TreeGrafter"/>
</dbReference>
<dbReference type="PATRIC" id="fig|1195763.3.peg.810"/>
<evidence type="ECO:0000259" key="5">
    <source>
        <dbReference type="PROSITE" id="PS50902"/>
    </source>
</evidence>
<sequence>MARIGVFVGSVFGGAEDVADAVTEFLTAQGHEAEMFTVATLDEFLGYRSDRVLVISSTTGQGEIPENLLPLFQMLRDHFPLLPDLGYGVVAMGDSSYGEDRYCGAGRQFDTLLTELQAKPLAPRLDVDACIHFDPLEVVMPWLQEWLVQAEAA</sequence>
<dbReference type="PROSITE" id="PS50902">
    <property type="entry name" value="FLAVODOXIN_LIKE"/>
    <property type="match status" value="1"/>
</dbReference>
<evidence type="ECO:0000256" key="2">
    <source>
        <dbReference type="ARBA" id="ARBA00022630"/>
    </source>
</evidence>
<gene>
    <name evidence="6" type="ORF">ABT56_03785</name>
</gene>
<dbReference type="PANTHER" id="PTHR19384">
    <property type="entry name" value="NITRIC OXIDE SYNTHASE-RELATED"/>
    <property type="match status" value="1"/>
</dbReference>
<dbReference type="SUPFAM" id="SSF52218">
    <property type="entry name" value="Flavoproteins"/>
    <property type="match status" value="1"/>
</dbReference>
<dbReference type="Proteomes" id="UP000036097">
    <property type="component" value="Unassembled WGS sequence"/>
</dbReference>
<keyword evidence="2" id="KW-0285">Flavoprotein</keyword>
<evidence type="ECO:0000313" key="7">
    <source>
        <dbReference type="Proteomes" id="UP000036097"/>
    </source>
</evidence>
<dbReference type="InterPro" id="IPR001094">
    <property type="entry name" value="Flavdoxin-like"/>
</dbReference>
<evidence type="ECO:0000256" key="1">
    <source>
        <dbReference type="ARBA" id="ARBA00001917"/>
    </source>
</evidence>
<dbReference type="RefSeq" id="WP_047877538.1">
    <property type="nucleotide sequence ID" value="NZ_LDOT01000003.1"/>
</dbReference>
<reference evidence="6 7" key="1">
    <citation type="submission" date="2015-05" db="EMBL/GenBank/DDBJ databases">
        <title>Photobacterium galathea sp. nov.</title>
        <authorList>
            <person name="Machado H."/>
            <person name="Gram L."/>
        </authorList>
    </citation>
    <scope>NUCLEOTIDE SEQUENCE [LARGE SCALE GENOMIC DNA]</scope>
    <source>
        <strain evidence="6 7">CGMCC 1.12159</strain>
    </source>
</reference>
<dbReference type="GO" id="GO:0010181">
    <property type="term" value="F:FMN binding"/>
    <property type="evidence" value="ECO:0007669"/>
    <property type="project" value="InterPro"/>
</dbReference>
<evidence type="ECO:0000256" key="3">
    <source>
        <dbReference type="ARBA" id="ARBA00022643"/>
    </source>
</evidence>
<evidence type="ECO:0000256" key="4">
    <source>
        <dbReference type="ARBA" id="ARBA00022982"/>
    </source>
</evidence>
<feature type="domain" description="Flavodoxin-like" evidence="5">
    <location>
        <begin position="4"/>
        <end position="147"/>
    </location>
</feature>
<accession>A0A0J1H9Z0</accession>
<dbReference type="PRINTS" id="PR00369">
    <property type="entry name" value="FLAVODOXIN"/>
</dbReference>
<dbReference type="Gene3D" id="3.40.50.360">
    <property type="match status" value="1"/>
</dbReference>
<keyword evidence="7" id="KW-1185">Reference proteome</keyword>
<dbReference type="STRING" id="1195763.ABT56_03785"/>
<dbReference type="InterPro" id="IPR029039">
    <property type="entry name" value="Flavoprotein-like_sf"/>
</dbReference>
<dbReference type="OrthoDB" id="359268at2"/>